<comment type="subunit">
    <text evidence="13">Homodimer which binds Holliday junction (HJ) DNA. The HJ becomes 2-fold symmetrical on binding to RuvC with unstacked arms; it has a different conformation from HJ DNA in complex with RuvA. In the full resolvosome a probable DNA-RuvA(4)-RuvB(12)-RuvC(2) complex forms which resolves the HJ.</text>
</comment>
<evidence type="ECO:0000313" key="16">
    <source>
        <dbReference type="Proteomes" id="UP000244338"/>
    </source>
</evidence>
<accession>A0A2R6Y599</accession>
<keyword evidence="9 13" id="KW-0238">DNA-binding</keyword>
<proteinExistence type="inferred from homology"/>
<evidence type="ECO:0000256" key="8">
    <source>
        <dbReference type="ARBA" id="ARBA00022842"/>
    </source>
</evidence>
<evidence type="ECO:0000256" key="4">
    <source>
        <dbReference type="ARBA" id="ARBA00022723"/>
    </source>
</evidence>
<dbReference type="GO" id="GO:0003677">
    <property type="term" value="F:DNA binding"/>
    <property type="evidence" value="ECO:0007669"/>
    <property type="project" value="UniProtKB-KW"/>
</dbReference>
<dbReference type="PANTHER" id="PTHR30194">
    <property type="entry name" value="CROSSOVER JUNCTION ENDODEOXYRIBONUCLEASE RUVC"/>
    <property type="match status" value="1"/>
</dbReference>
<keyword evidence="7 13" id="KW-0378">Hydrolase</keyword>
<gene>
    <name evidence="13" type="primary">ruvC</name>
    <name evidence="15" type="ORF">BSOLF_0700</name>
</gene>
<dbReference type="HAMAP" id="MF_00034">
    <property type="entry name" value="RuvC"/>
    <property type="match status" value="1"/>
</dbReference>
<evidence type="ECO:0000256" key="3">
    <source>
        <dbReference type="ARBA" id="ARBA00022722"/>
    </source>
</evidence>
<dbReference type="CDD" id="cd16962">
    <property type="entry name" value="RuvC"/>
    <property type="match status" value="1"/>
</dbReference>
<evidence type="ECO:0000256" key="7">
    <source>
        <dbReference type="ARBA" id="ARBA00022801"/>
    </source>
</evidence>
<dbReference type="NCBIfam" id="TIGR00228">
    <property type="entry name" value="ruvC"/>
    <property type="match status" value="1"/>
</dbReference>
<name>A0A2R6Y599_9BACL</name>
<comment type="caution">
    <text evidence="15">The sequence shown here is derived from an EMBL/GenBank/DDBJ whole genome shotgun (WGS) entry which is preliminary data.</text>
</comment>
<evidence type="ECO:0000256" key="12">
    <source>
        <dbReference type="ARBA" id="ARBA00029354"/>
    </source>
</evidence>
<dbReference type="GO" id="GO:0000287">
    <property type="term" value="F:magnesium ion binding"/>
    <property type="evidence" value="ECO:0007669"/>
    <property type="project" value="UniProtKB-UniRule"/>
</dbReference>
<dbReference type="EC" id="3.1.21.10" evidence="13 14"/>
<evidence type="ECO:0000256" key="5">
    <source>
        <dbReference type="ARBA" id="ARBA00022759"/>
    </source>
</evidence>
<keyword evidence="3 13" id="KW-0540">Nuclease</keyword>
<keyword evidence="5 13" id="KW-0255">Endonuclease</keyword>
<dbReference type="PRINTS" id="PR00696">
    <property type="entry name" value="RSOLVASERUVC"/>
</dbReference>
<dbReference type="FunFam" id="3.30.420.10:FF:000002">
    <property type="entry name" value="Crossover junction endodeoxyribonuclease RuvC"/>
    <property type="match status" value="1"/>
</dbReference>
<feature type="binding site" evidence="13">
    <location>
        <position position="141"/>
    </location>
    <ligand>
        <name>Mg(2+)</name>
        <dbReference type="ChEBI" id="CHEBI:18420"/>
        <label>1</label>
    </ligand>
</feature>
<evidence type="ECO:0000256" key="11">
    <source>
        <dbReference type="ARBA" id="ARBA00023204"/>
    </source>
</evidence>
<dbReference type="NCBIfam" id="NF000711">
    <property type="entry name" value="PRK00039.2-1"/>
    <property type="match status" value="1"/>
</dbReference>
<dbReference type="InterPro" id="IPR020563">
    <property type="entry name" value="X-over_junc_endoDNase_Mg_BS"/>
</dbReference>
<evidence type="ECO:0000313" key="15">
    <source>
        <dbReference type="EMBL" id="PTQ57838.1"/>
    </source>
</evidence>
<dbReference type="GO" id="GO:0048476">
    <property type="term" value="C:Holliday junction resolvase complex"/>
    <property type="evidence" value="ECO:0007669"/>
    <property type="project" value="UniProtKB-UniRule"/>
</dbReference>
<comment type="catalytic activity">
    <reaction evidence="12 13">
        <text>Endonucleolytic cleavage at a junction such as a reciprocal single-stranded crossover between two homologous DNA duplexes (Holliday junction).</text>
        <dbReference type="EC" id="3.1.21.10"/>
    </reaction>
</comment>
<dbReference type="GO" id="GO:0008821">
    <property type="term" value="F:crossover junction DNA endonuclease activity"/>
    <property type="evidence" value="ECO:0007669"/>
    <property type="project" value="UniProtKB-UniRule"/>
</dbReference>
<dbReference type="PANTHER" id="PTHR30194:SF3">
    <property type="entry name" value="CROSSOVER JUNCTION ENDODEOXYRIBONUCLEASE RUVC"/>
    <property type="match status" value="1"/>
</dbReference>
<comment type="cofactor">
    <cofactor evidence="13">
        <name>Mg(2+)</name>
        <dbReference type="ChEBI" id="CHEBI:18420"/>
    </cofactor>
    <text evidence="13">Binds 2 Mg(2+) ion per subunit.</text>
</comment>
<feature type="active site" evidence="13">
    <location>
        <position position="7"/>
    </location>
</feature>
<comment type="similarity">
    <text evidence="1 13">Belongs to the RuvC family.</text>
</comment>
<evidence type="ECO:0000256" key="14">
    <source>
        <dbReference type="NCBIfam" id="TIGR00228"/>
    </source>
</evidence>
<comment type="function">
    <text evidence="13">The RuvA-RuvB-RuvC complex processes Holliday junction (HJ) DNA during genetic recombination and DNA repair. Endonuclease that resolves HJ intermediates. Cleaves cruciform DNA by making single-stranded nicks across the HJ at symmetrical positions within the homologous arms, yielding a 5'-phosphate and a 3'-hydroxyl group; requires a central core of homology in the junction. The consensus cleavage sequence is 5'-(A/T)TT(C/G)-3'. Cleavage occurs on the 3'-side of the TT dinucleotide at the point of strand exchange. HJ branch migration catalyzed by RuvA-RuvB allows RuvC to scan DNA until it finds its consensus sequence, where it cleaves and resolves the cruciform DNA.</text>
</comment>
<dbReference type="PROSITE" id="PS01321">
    <property type="entry name" value="RUVC"/>
    <property type="match status" value="1"/>
</dbReference>
<dbReference type="GO" id="GO:0006310">
    <property type="term" value="P:DNA recombination"/>
    <property type="evidence" value="ECO:0007669"/>
    <property type="project" value="UniProtKB-UniRule"/>
</dbReference>
<keyword evidence="2 13" id="KW-0963">Cytoplasm</keyword>
<feature type="binding site" evidence="13">
    <location>
        <position position="68"/>
    </location>
    <ligand>
        <name>Mg(2+)</name>
        <dbReference type="ChEBI" id="CHEBI:18420"/>
        <label>2</label>
    </ligand>
</feature>
<keyword evidence="4 13" id="KW-0479">Metal-binding</keyword>
<dbReference type="Gene3D" id="3.30.420.10">
    <property type="entry name" value="Ribonuclease H-like superfamily/Ribonuclease H"/>
    <property type="match status" value="1"/>
</dbReference>
<keyword evidence="11 13" id="KW-0234">DNA repair</keyword>
<evidence type="ECO:0000256" key="13">
    <source>
        <dbReference type="HAMAP-Rule" id="MF_00034"/>
    </source>
</evidence>
<comment type="subcellular location">
    <subcellularLocation>
        <location evidence="13">Cytoplasm</location>
    </subcellularLocation>
</comment>
<dbReference type="InterPro" id="IPR012337">
    <property type="entry name" value="RNaseH-like_sf"/>
</dbReference>
<evidence type="ECO:0000256" key="6">
    <source>
        <dbReference type="ARBA" id="ARBA00022763"/>
    </source>
</evidence>
<feature type="active site" evidence="13">
    <location>
        <position position="68"/>
    </location>
</feature>
<feature type="active site" evidence="13">
    <location>
        <position position="141"/>
    </location>
</feature>
<evidence type="ECO:0000256" key="10">
    <source>
        <dbReference type="ARBA" id="ARBA00023172"/>
    </source>
</evidence>
<organism evidence="15 16">
    <name type="scientific">Candidatus Carbonibacillus altaicus</name>
    <dbReference type="NCBI Taxonomy" id="2163959"/>
    <lineage>
        <taxon>Bacteria</taxon>
        <taxon>Bacillati</taxon>
        <taxon>Bacillota</taxon>
        <taxon>Bacilli</taxon>
        <taxon>Bacillales</taxon>
        <taxon>Candidatus Carbonibacillus</taxon>
    </lineage>
</organism>
<dbReference type="GO" id="GO:0006281">
    <property type="term" value="P:DNA repair"/>
    <property type="evidence" value="ECO:0007669"/>
    <property type="project" value="UniProtKB-UniRule"/>
</dbReference>
<keyword evidence="8 13" id="KW-0460">Magnesium</keyword>
<evidence type="ECO:0000256" key="9">
    <source>
        <dbReference type="ARBA" id="ARBA00023125"/>
    </source>
</evidence>
<dbReference type="InterPro" id="IPR036397">
    <property type="entry name" value="RNaseH_sf"/>
</dbReference>
<evidence type="ECO:0000256" key="1">
    <source>
        <dbReference type="ARBA" id="ARBA00009518"/>
    </source>
</evidence>
<sequence>MRIMGIDPGLAIVGFGLLEMRATRSARALLYGTITTPKEERHARRLVLIAEGMRELLEQHKPDAVALEKLFFNTNTTTGMSVSEARGVITLVIEQAGIPMFEYTPLAVKQAIVGYGRAEKIQVQEMTRRILSLARRPRPDDAADALAVALTHAQTYPFLRSTQTTG</sequence>
<dbReference type="SUPFAM" id="SSF53098">
    <property type="entry name" value="Ribonuclease H-like"/>
    <property type="match status" value="1"/>
</dbReference>
<keyword evidence="10 13" id="KW-0233">DNA recombination</keyword>
<dbReference type="EMBL" id="PEBX01000002">
    <property type="protein sequence ID" value="PTQ57838.1"/>
    <property type="molecule type" value="Genomic_DNA"/>
</dbReference>
<dbReference type="GO" id="GO:0005737">
    <property type="term" value="C:cytoplasm"/>
    <property type="evidence" value="ECO:0007669"/>
    <property type="project" value="UniProtKB-SubCell"/>
</dbReference>
<dbReference type="AlphaFoldDB" id="A0A2R6Y599"/>
<dbReference type="Proteomes" id="UP000244338">
    <property type="component" value="Unassembled WGS sequence"/>
</dbReference>
<keyword evidence="6 13" id="KW-0227">DNA damage</keyword>
<evidence type="ECO:0000256" key="2">
    <source>
        <dbReference type="ARBA" id="ARBA00022490"/>
    </source>
</evidence>
<feature type="binding site" evidence="13">
    <location>
        <position position="7"/>
    </location>
    <ligand>
        <name>Mg(2+)</name>
        <dbReference type="ChEBI" id="CHEBI:18420"/>
        <label>1</label>
    </ligand>
</feature>
<protein>
    <recommendedName>
        <fullName evidence="13 14">Crossover junction endodeoxyribonuclease RuvC</fullName>
        <ecNumber evidence="13 14">3.1.21.10</ecNumber>
    </recommendedName>
    <alternativeName>
        <fullName evidence="13">Holliday junction nuclease RuvC</fullName>
    </alternativeName>
    <alternativeName>
        <fullName evidence="13">Holliday junction resolvase RuvC</fullName>
    </alternativeName>
</protein>
<reference evidence="16" key="1">
    <citation type="journal article" date="2018" name="Sci. Rep.">
        <title>Lignite coal burning seam in the remote Altai Mountains harbors a hydrogen-driven thermophilic microbial community.</title>
        <authorList>
            <person name="Kadnikov V.V."/>
            <person name="Mardanov A.V."/>
            <person name="Ivasenko D.A."/>
            <person name="Antsiferov D.V."/>
            <person name="Beletsky A.V."/>
            <person name="Karnachuk O.V."/>
            <person name="Ravin N.V."/>
        </authorList>
    </citation>
    <scope>NUCLEOTIDE SEQUENCE [LARGE SCALE GENOMIC DNA]</scope>
</reference>
<dbReference type="InterPro" id="IPR002176">
    <property type="entry name" value="X-over_junc_endoDNase_RuvC"/>
</dbReference>
<dbReference type="Pfam" id="PF02075">
    <property type="entry name" value="RuvC"/>
    <property type="match status" value="1"/>
</dbReference>